<protein>
    <submittedName>
        <fullName evidence="2">Uncharacterized protein</fullName>
    </submittedName>
</protein>
<reference evidence="2 3" key="1">
    <citation type="submission" date="2022-08" db="EMBL/GenBank/DDBJ databases">
        <title>Reclassification of Massilia species as members of the genera Telluria, Duganella, Pseudoduganella, Mokoshia gen. nov. and Zemynaea gen. nov. using orthogonal and non-orthogonal genome-based approaches.</title>
        <authorList>
            <person name="Bowman J.P."/>
        </authorList>
    </citation>
    <scope>NUCLEOTIDE SEQUENCE [LARGE SCALE GENOMIC DNA]</scope>
    <source>
        <strain evidence="2 3">JCM 31316</strain>
    </source>
</reference>
<accession>A0ABT1ZUR5</accession>
<gene>
    <name evidence="2" type="ORF">NX784_18450</name>
</gene>
<feature type="region of interest" description="Disordered" evidence="1">
    <location>
        <begin position="1"/>
        <end position="25"/>
    </location>
</feature>
<keyword evidence="3" id="KW-1185">Reference proteome</keyword>
<comment type="caution">
    <text evidence="2">The sequence shown here is derived from an EMBL/GenBank/DDBJ whole genome shotgun (WGS) entry which is preliminary data.</text>
</comment>
<evidence type="ECO:0000256" key="1">
    <source>
        <dbReference type="SAM" id="MobiDB-lite"/>
    </source>
</evidence>
<dbReference type="EMBL" id="JANUGW010000014">
    <property type="protein sequence ID" value="MCS0583576.1"/>
    <property type="molecule type" value="Genomic_DNA"/>
</dbReference>
<name>A0ABT1ZUR5_9BURK</name>
<sequence length="54" mass="5632">MTNEKLKETLTNSITPAEAQDSKKDDVVLTDSDLDEIAGGCAAMCGTMNLAAAE</sequence>
<proteinExistence type="predicted"/>
<organism evidence="2 3">
    <name type="scientific">Massilia pinisoli</name>
    <dbReference type="NCBI Taxonomy" id="1772194"/>
    <lineage>
        <taxon>Bacteria</taxon>
        <taxon>Pseudomonadati</taxon>
        <taxon>Pseudomonadota</taxon>
        <taxon>Betaproteobacteria</taxon>
        <taxon>Burkholderiales</taxon>
        <taxon>Oxalobacteraceae</taxon>
        <taxon>Telluria group</taxon>
        <taxon>Massilia</taxon>
    </lineage>
</organism>
<evidence type="ECO:0000313" key="2">
    <source>
        <dbReference type="EMBL" id="MCS0583576.1"/>
    </source>
</evidence>
<dbReference type="Proteomes" id="UP001204151">
    <property type="component" value="Unassembled WGS sequence"/>
</dbReference>
<evidence type="ECO:0000313" key="3">
    <source>
        <dbReference type="Proteomes" id="UP001204151"/>
    </source>
</evidence>
<dbReference type="RefSeq" id="WP_258818161.1">
    <property type="nucleotide sequence ID" value="NZ_JANUGW010000014.1"/>
</dbReference>